<dbReference type="EMBL" id="CP019312">
    <property type="protein sequence ID" value="APX11361.1"/>
    <property type="molecule type" value="Genomic_DNA"/>
</dbReference>
<dbReference type="InterPro" id="IPR007822">
    <property type="entry name" value="LANC-like"/>
</dbReference>
<keyword evidence="1" id="KW-0479">Metal-binding</keyword>
<feature type="binding site" evidence="1">
    <location>
        <position position="282"/>
    </location>
    <ligand>
        <name>Zn(2+)</name>
        <dbReference type="ChEBI" id="CHEBI:29105"/>
    </ligand>
</feature>
<evidence type="ECO:0000313" key="2">
    <source>
        <dbReference type="EMBL" id="APX11361.1"/>
    </source>
</evidence>
<evidence type="ECO:0008006" key="4">
    <source>
        <dbReference type="Google" id="ProtNLM"/>
    </source>
</evidence>
<dbReference type="SMART" id="SM01260">
    <property type="entry name" value="LANC_like"/>
    <property type="match status" value="1"/>
</dbReference>
<dbReference type="OrthoDB" id="9148343at2"/>
<dbReference type="GO" id="GO:0046872">
    <property type="term" value="F:metal ion binding"/>
    <property type="evidence" value="ECO:0007669"/>
    <property type="project" value="UniProtKB-KW"/>
</dbReference>
<dbReference type="Proteomes" id="UP000186336">
    <property type="component" value="Chromosome"/>
</dbReference>
<accession>A0A1P8MTJ3</accession>
<proteinExistence type="predicted"/>
<reference evidence="2 3" key="1">
    <citation type="submission" date="2017-01" db="EMBL/GenBank/DDBJ databases">
        <title>Complete genome of Tateyamaria omphalii DOK1-4 isolated from seawater in Dokdo.</title>
        <authorList>
            <person name="Kim J.H."/>
            <person name="Chi W.-J."/>
        </authorList>
    </citation>
    <scope>NUCLEOTIDE SEQUENCE [LARGE SCALE GENOMIC DNA]</scope>
    <source>
        <strain evidence="2 3">DOK1-4</strain>
    </source>
</reference>
<keyword evidence="1" id="KW-0862">Zinc</keyword>
<name>A0A1P8MTJ3_9RHOB</name>
<evidence type="ECO:0000313" key="3">
    <source>
        <dbReference type="Proteomes" id="UP000186336"/>
    </source>
</evidence>
<dbReference type="KEGG" id="tom:BWR18_06460"/>
<protein>
    <recommendedName>
        <fullName evidence="4">Lantibiotic biosynthesis protein</fullName>
    </recommendedName>
</protein>
<gene>
    <name evidence="2" type="ORF">BWR18_06460</name>
</gene>
<evidence type="ECO:0000256" key="1">
    <source>
        <dbReference type="PIRSR" id="PIRSR607822-1"/>
    </source>
</evidence>
<sequence length="358" mass="38127">MLENTISRIYEIIARRARSGDVIARRAPVGEILFLHAYFLETGEKNALLLFQNLLGASLENRTESRSFYVYDGLAPIALVLAQDSRLSALPFYDRLRQAALQELAADARALAKDDLDFLTGWTGHAFLSAGLGDDGALAHLASLAGTVADPAAAPLCCFPRDDTEHPVIDLGLAHGNIGLLSVLALCGRTVPEVTAMAQALLCQLEAHELPDGPSRFPYFAGQAGPSRIGWCYGDLSMLIGLTQCAAAGIGPKDPALFDRVEQALLDRLAAGAALEDAFLCHGTAGLIAISVFLQGAGKPRLATLRAALHETLDAQLRPVLEQDNCSTDLLNGMSGVGLALLSSQTGRRLPWQTLFLT</sequence>
<keyword evidence="3" id="KW-1185">Reference proteome</keyword>
<feature type="binding site" evidence="1">
    <location>
        <position position="281"/>
    </location>
    <ligand>
        <name>Zn(2+)</name>
        <dbReference type="ChEBI" id="CHEBI:29105"/>
    </ligand>
</feature>
<feature type="binding site" evidence="1">
    <location>
        <position position="232"/>
    </location>
    <ligand>
        <name>Zn(2+)</name>
        <dbReference type="ChEBI" id="CHEBI:29105"/>
    </ligand>
</feature>
<dbReference type="Pfam" id="PF05147">
    <property type="entry name" value="LANC_like"/>
    <property type="match status" value="1"/>
</dbReference>
<dbReference type="SUPFAM" id="SSF158745">
    <property type="entry name" value="LanC-like"/>
    <property type="match status" value="1"/>
</dbReference>
<dbReference type="Gene3D" id="1.50.10.20">
    <property type="match status" value="1"/>
</dbReference>
<dbReference type="AlphaFoldDB" id="A0A1P8MTJ3"/>
<dbReference type="PRINTS" id="PR01950">
    <property type="entry name" value="LANCSUPER"/>
</dbReference>
<organism evidence="2 3">
    <name type="scientific">Tateyamaria omphalii</name>
    <dbReference type="NCBI Taxonomy" id="299262"/>
    <lineage>
        <taxon>Bacteria</taxon>
        <taxon>Pseudomonadati</taxon>
        <taxon>Pseudomonadota</taxon>
        <taxon>Alphaproteobacteria</taxon>
        <taxon>Rhodobacterales</taxon>
        <taxon>Roseobacteraceae</taxon>
        <taxon>Tateyamaria</taxon>
    </lineage>
</organism>
<dbReference type="GO" id="GO:0031179">
    <property type="term" value="P:peptide modification"/>
    <property type="evidence" value="ECO:0007669"/>
    <property type="project" value="InterPro"/>
</dbReference>